<dbReference type="Proteomes" id="UP000789342">
    <property type="component" value="Unassembled WGS sequence"/>
</dbReference>
<sequence length="150" mass="16836">MRIENTHGCHPAGTGCDDRSNYKCGAQVVDANLLPNSIIELTLESPNYHDNLGVSAIGHFSMHVDNKEGHGGGYSFFSDPIWVNGCDCDNCQNIPLSFKYTRDFDMPTPPKGTWFDVWISIYWSCGSMHELNPRAIACNSQDVHYRTYVK</sequence>
<accession>A0A9N9CPP6</accession>
<gene>
    <name evidence="1" type="ORF">AMORRO_LOCUS8154</name>
</gene>
<name>A0A9N9CPP6_9GLOM</name>
<dbReference type="OrthoDB" id="2312876at2759"/>
<dbReference type="PROSITE" id="PS51257">
    <property type="entry name" value="PROKAR_LIPOPROTEIN"/>
    <property type="match status" value="1"/>
</dbReference>
<protein>
    <submittedName>
        <fullName evidence="1">14447_t:CDS:1</fullName>
    </submittedName>
</protein>
<reference evidence="1" key="1">
    <citation type="submission" date="2021-06" db="EMBL/GenBank/DDBJ databases">
        <authorList>
            <person name="Kallberg Y."/>
            <person name="Tangrot J."/>
            <person name="Rosling A."/>
        </authorList>
    </citation>
    <scope>NUCLEOTIDE SEQUENCE</scope>
    <source>
        <strain evidence="1">CL551</strain>
    </source>
</reference>
<evidence type="ECO:0000313" key="2">
    <source>
        <dbReference type="Proteomes" id="UP000789342"/>
    </source>
</evidence>
<evidence type="ECO:0000313" key="1">
    <source>
        <dbReference type="EMBL" id="CAG8609508.1"/>
    </source>
</evidence>
<dbReference type="EMBL" id="CAJVPV010006728">
    <property type="protein sequence ID" value="CAG8609508.1"/>
    <property type="molecule type" value="Genomic_DNA"/>
</dbReference>
<proteinExistence type="predicted"/>
<keyword evidence="2" id="KW-1185">Reference proteome</keyword>
<organism evidence="1 2">
    <name type="scientific">Acaulospora morrowiae</name>
    <dbReference type="NCBI Taxonomy" id="94023"/>
    <lineage>
        <taxon>Eukaryota</taxon>
        <taxon>Fungi</taxon>
        <taxon>Fungi incertae sedis</taxon>
        <taxon>Mucoromycota</taxon>
        <taxon>Glomeromycotina</taxon>
        <taxon>Glomeromycetes</taxon>
        <taxon>Diversisporales</taxon>
        <taxon>Acaulosporaceae</taxon>
        <taxon>Acaulospora</taxon>
    </lineage>
</organism>
<dbReference type="AlphaFoldDB" id="A0A9N9CPP6"/>
<comment type="caution">
    <text evidence="1">The sequence shown here is derived from an EMBL/GenBank/DDBJ whole genome shotgun (WGS) entry which is preliminary data.</text>
</comment>